<keyword evidence="3" id="KW-0349">Heme</keyword>
<gene>
    <name evidence="12" type="ORF">TRITD_3Bv1G133740</name>
</gene>
<evidence type="ECO:0000313" key="13">
    <source>
        <dbReference type="Proteomes" id="UP000324705"/>
    </source>
</evidence>
<dbReference type="AlphaFoldDB" id="A0A9R1QJF2"/>
<evidence type="ECO:0000256" key="5">
    <source>
        <dbReference type="ARBA" id="ARBA00022723"/>
    </source>
</evidence>
<evidence type="ECO:0000256" key="6">
    <source>
        <dbReference type="ARBA" id="ARBA00022989"/>
    </source>
</evidence>
<keyword evidence="7" id="KW-0560">Oxidoreductase</keyword>
<dbReference type="GO" id="GO:0020037">
    <property type="term" value="F:heme binding"/>
    <property type="evidence" value="ECO:0007669"/>
    <property type="project" value="InterPro"/>
</dbReference>
<dbReference type="GO" id="GO:0004497">
    <property type="term" value="F:monooxygenase activity"/>
    <property type="evidence" value="ECO:0007669"/>
    <property type="project" value="UniProtKB-KW"/>
</dbReference>
<dbReference type="Proteomes" id="UP000324705">
    <property type="component" value="Chromosome 3B"/>
</dbReference>
<dbReference type="Gene3D" id="1.10.630.10">
    <property type="entry name" value="Cytochrome P450"/>
    <property type="match status" value="1"/>
</dbReference>
<comment type="subcellular location">
    <subcellularLocation>
        <location evidence="1">Membrane</location>
    </subcellularLocation>
</comment>
<evidence type="ECO:0000256" key="2">
    <source>
        <dbReference type="ARBA" id="ARBA00010617"/>
    </source>
</evidence>
<dbReference type="PANTHER" id="PTHR24282:SF49">
    <property type="entry name" value="OS01G0628700 PROTEIN"/>
    <property type="match status" value="1"/>
</dbReference>
<dbReference type="SUPFAM" id="SSF48264">
    <property type="entry name" value="Cytochrome P450"/>
    <property type="match status" value="1"/>
</dbReference>
<keyword evidence="13" id="KW-1185">Reference proteome</keyword>
<evidence type="ECO:0000256" key="9">
    <source>
        <dbReference type="ARBA" id="ARBA00023033"/>
    </source>
</evidence>
<dbReference type="GO" id="GO:0006629">
    <property type="term" value="P:lipid metabolic process"/>
    <property type="evidence" value="ECO:0007669"/>
    <property type="project" value="UniProtKB-ARBA"/>
</dbReference>
<keyword evidence="5" id="KW-0479">Metal-binding</keyword>
<evidence type="ECO:0008006" key="14">
    <source>
        <dbReference type="Google" id="ProtNLM"/>
    </source>
</evidence>
<keyword evidence="9" id="KW-0503">Monooxygenase</keyword>
<comment type="similarity">
    <text evidence="2">Belongs to the cytochrome P450 family.</text>
</comment>
<evidence type="ECO:0000256" key="11">
    <source>
        <dbReference type="SAM" id="Phobius"/>
    </source>
</evidence>
<dbReference type="InterPro" id="IPR036396">
    <property type="entry name" value="Cyt_P450_sf"/>
</dbReference>
<dbReference type="EMBL" id="LT934116">
    <property type="protein sequence ID" value="VAH77734.1"/>
    <property type="molecule type" value="Genomic_DNA"/>
</dbReference>
<proteinExistence type="inferred from homology"/>
<reference evidence="12 13" key="1">
    <citation type="submission" date="2017-09" db="EMBL/GenBank/DDBJ databases">
        <authorList>
            <consortium name="International Durum Wheat Genome Sequencing Consortium (IDWGSC)"/>
            <person name="Milanesi L."/>
        </authorList>
    </citation>
    <scope>NUCLEOTIDE SEQUENCE [LARGE SCALE GENOMIC DNA]</scope>
    <source>
        <strain evidence="13">cv. Svevo</strain>
    </source>
</reference>
<evidence type="ECO:0000256" key="4">
    <source>
        <dbReference type="ARBA" id="ARBA00022692"/>
    </source>
</evidence>
<dbReference type="InterPro" id="IPR001128">
    <property type="entry name" value="Cyt_P450"/>
</dbReference>
<feature type="transmembrane region" description="Helical" evidence="11">
    <location>
        <begin position="12"/>
        <end position="33"/>
    </location>
</feature>
<dbReference type="InterPro" id="IPR050665">
    <property type="entry name" value="Cytochrome_P450_Monooxygen"/>
</dbReference>
<dbReference type="GO" id="GO:0005506">
    <property type="term" value="F:iron ion binding"/>
    <property type="evidence" value="ECO:0007669"/>
    <property type="project" value="InterPro"/>
</dbReference>
<dbReference type="PANTHER" id="PTHR24282">
    <property type="entry name" value="CYTOCHROME P450 FAMILY MEMBER"/>
    <property type="match status" value="1"/>
</dbReference>
<evidence type="ECO:0000256" key="3">
    <source>
        <dbReference type="ARBA" id="ARBA00022617"/>
    </source>
</evidence>
<evidence type="ECO:0000256" key="1">
    <source>
        <dbReference type="ARBA" id="ARBA00004370"/>
    </source>
</evidence>
<dbReference type="GO" id="GO:0016705">
    <property type="term" value="F:oxidoreductase activity, acting on paired donors, with incorporation or reduction of molecular oxygen"/>
    <property type="evidence" value="ECO:0007669"/>
    <property type="project" value="InterPro"/>
</dbReference>
<keyword evidence="10 11" id="KW-0472">Membrane</keyword>
<accession>A0A9R1QJF2</accession>
<evidence type="ECO:0000256" key="10">
    <source>
        <dbReference type="ARBA" id="ARBA00023136"/>
    </source>
</evidence>
<dbReference type="Pfam" id="PF00067">
    <property type="entry name" value="p450"/>
    <property type="match status" value="1"/>
</dbReference>
<evidence type="ECO:0000256" key="8">
    <source>
        <dbReference type="ARBA" id="ARBA00023004"/>
    </source>
</evidence>
<dbReference type="GO" id="GO:0016020">
    <property type="term" value="C:membrane"/>
    <property type="evidence" value="ECO:0007669"/>
    <property type="project" value="UniProtKB-SubCell"/>
</dbReference>
<protein>
    <recommendedName>
        <fullName evidence="14">Secologanin synthase</fullName>
    </recommendedName>
</protein>
<dbReference type="Gramene" id="TRITD3Bv1G133740.1">
    <property type="protein sequence ID" value="TRITD3Bv1G133740.1"/>
    <property type="gene ID" value="TRITD3Bv1G133740"/>
</dbReference>
<organism evidence="12 13">
    <name type="scientific">Triticum turgidum subsp. durum</name>
    <name type="common">Durum wheat</name>
    <name type="synonym">Triticum durum</name>
    <dbReference type="NCBI Taxonomy" id="4567"/>
    <lineage>
        <taxon>Eukaryota</taxon>
        <taxon>Viridiplantae</taxon>
        <taxon>Streptophyta</taxon>
        <taxon>Embryophyta</taxon>
        <taxon>Tracheophyta</taxon>
        <taxon>Spermatophyta</taxon>
        <taxon>Magnoliopsida</taxon>
        <taxon>Liliopsida</taxon>
        <taxon>Poales</taxon>
        <taxon>Poaceae</taxon>
        <taxon>BOP clade</taxon>
        <taxon>Pooideae</taxon>
        <taxon>Triticodae</taxon>
        <taxon>Triticeae</taxon>
        <taxon>Triticinae</taxon>
        <taxon>Triticum</taxon>
    </lineage>
</organism>
<keyword evidence="4 11" id="KW-0812">Transmembrane</keyword>
<name>A0A9R1QJF2_TRITD</name>
<keyword evidence="8" id="KW-0408">Iron</keyword>
<evidence type="ECO:0000256" key="7">
    <source>
        <dbReference type="ARBA" id="ARBA00023002"/>
    </source>
</evidence>
<evidence type="ECO:0000313" key="12">
    <source>
        <dbReference type="EMBL" id="VAH77734.1"/>
    </source>
</evidence>
<sequence length="252" mass="28314">MGSPASFPRELLYVVAGAAIAWCAVRALEWAWWRPRRLDRALRSQGLRGTPYRSVAGDAPLAERLDEEARSRSMPLGCHDVVPRAMPLFHQTMKEHGKMSITWFGPSPRVTITKPALVREVLSNKSGDFEKLKLGRLQRMLHNGIGSHEGEKWAKHRRIINPAFHLEKLKRMLPAFAACCTDLVHRWEGLAAGDAACEVDVWPDMQNLTGDVISRAAFGSSYLEGRRIFQLQGEQIELAVLAMNKIHIPGYL</sequence>
<keyword evidence="6 11" id="KW-1133">Transmembrane helix</keyword>